<dbReference type="GO" id="GO:0022857">
    <property type="term" value="F:transmembrane transporter activity"/>
    <property type="evidence" value="ECO:0007669"/>
    <property type="project" value="InterPro"/>
</dbReference>
<reference evidence="7" key="1">
    <citation type="submission" date="2020-02" db="EMBL/GenBank/DDBJ databases">
        <authorList>
            <person name="Meier V. D."/>
        </authorList>
    </citation>
    <scope>NUCLEOTIDE SEQUENCE</scope>
    <source>
        <strain evidence="7">AVDCRST_MAG58</strain>
    </source>
</reference>
<dbReference type="InterPro" id="IPR020846">
    <property type="entry name" value="MFS_dom"/>
</dbReference>
<feature type="transmembrane region" description="Helical" evidence="5">
    <location>
        <begin position="311"/>
        <end position="332"/>
    </location>
</feature>
<dbReference type="AlphaFoldDB" id="A0A6J4RI17"/>
<feature type="transmembrane region" description="Helical" evidence="5">
    <location>
        <begin position="372"/>
        <end position="393"/>
    </location>
</feature>
<feature type="transmembrane region" description="Helical" evidence="5">
    <location>
        <begin position="49"/>
        <end position="73"/>
    </location>
</feature>
<name>A0A6J4RI17_9ACTN</name>
<dbReference type="Pfam" id="PF07690">
    <property type="entry name" value="MFS_1"/>
    <property type="match status" value="1"/>
</dbReference>
<keyword evidence="2 5" id="KW-0812">Transmembrane</keyword>
<gene>
    <name evidence="7" type="ORF">AVDCRST_MAG58-3762</name>
</gene>
<proteinExistence type="predicted"/>
<keyword evidence="3 5" id="KW-1133">Transmembrane helix</keyword>
<dbReference type="PANTHER" id="PTHR23514">
    <property type="entry name" value="BYPASS OF STOP CODON PROTEIN 6"/>
    <property type="match status" value="1"/>
</dbReference>
<dbReference type="EMBL" id="CADCVF010000077">
    <property type="protein sequence ID" value="CAA9468197.1"/>
    <property type="molecule type" value="Genomic_DNA"/>
</dbReference>
<evidence type="ECO:0000256" key="3">
    <source>
        <dbReference type="ARBA" id="ARBA00022989"/>
    </source>
</evidence>
<comment type="subcellular location">
    <subcellularLocation>
        <location evidence="1">Cell membrane</location>
        <topology evidence="1">Multi-pass membrane protein</topology>
    </subcellularLocation>
</comment>
<evidence type="ECO:0000256" key="4">
    <source>
        <dbReference type="ARBA" id="ARBA00023136"/>
    </source>
</evidence>
<evidence type="ECO:0000313" key="7">
    <source>
        <dbReference type="EMBL" id="CAA9468197.1"/>
    </source>
</evidence>
<feature type="domain" description="Major facilitator superfamily (MFS) profile" evidence="6">
    <location>
        <begin position="1"/>
        <end position="397"/>
    </location>
</feature>
<dbReference type="SUPFAM" id="SSF103473">
    <property type="entry name" value="MFS general substrate transporter"/>
    <property type="match status" value="1"/>
</dbReference>
<dbReference type="InterPro" id="IPR011701">
    <property type="entry name" value="MFS"/>
</dbReference>
<evidence type="ECO:0000256" key="1">
    <source>
        <dbReference type="ARBA" id="ARBA00004651"/>
    </source>
</evidence>
<dbReference type="InterPro" id="IPR051788">
    <property type="entry name" value="MFS_Transporter"/>
</dbReference>
<feature type="transmembrane region" description="Helical" evidence="5">
    <location>
        <begin position="255"/>
        <end position="274"/>
    </location>
</feature>
<evidence type="ECO:0000256" key="5">
    <source>
        <dbReference type="SAM" id="Phobius"/>
    </source>
</evidence>
<organism evidence="7">
    <name type="scientific">uncultured Rubrobacteraceae bacterium</name>
    <dbReference type="NCBI Taxonomy" id="349277"/>
    <lineage>
        <taxon>Bacteria</taxon>
        <taxon>Bacillati</taxon>
        <taxon>Actinomycetota</taxon>
        <taxon>Rubrobacteria</taxon>
        <taxon>Rubrobacterales</taxon>
        <taxon>Rubrobacteraceae</taxon>
        <taxon>environmental samples</taxon>
    </lineage>
</organism>
<feature type="transmembrane region" description="Helical" evidence="5">
    <location>
        <begin position="221"/>
        <end position="243"/>
    </location>
</feature>
<dbReference type="PANTHER" id="PTHR23514:SF13">
    <property type="entry name" value="INNER MEMBRANE PROTEIN YBJJ"/>
    <property type="match status" value="1"/>
</dbReference>
<dbReference type="Gene3D" id="1.20.1250.20">
    <property type="entry name" value="MFS general substrate transporter like domains"/>
    <property type="match status" value="1"/>
</dbReference>
<feature type="transmembrane region" description="Helical" evidence="5">
    <location>
        <begin position="286"/>
        <end position="305"/>
    </location>
</feature>
<accession>A0A6J4RI17</accession>
<feature type="transmembrane region" description="Helical" evidence="5">
    <location>
        <begin position="80"/>
        <end position="98"/>
    </location>
</feature>
<feature type="transmembrane region" description="Helical" evidence="5">
    <location>
        <begin position="169"/>
        <end position="189"/>
    </location>
</feature>
<dbReference type="PROSITE" id="PS50850">
    <property type="entry name" value="MFS"/>
    <property type="match status" value="1"/>
</dbReference>
<feature type="transmembrane region" description="Helical" evidence="5">
    <location>
        <begin position="344"/>
        <end position="366"/>
    </location>
</feature>
<evidence type="ECO:0000256" key="2">
    <source>
        <dbReference type="ARBA" id="ARBA00022692"/>
    </source>
</evidence>
<dbReference type="InterPro" id="IPR036259">
    <property type="entry name" value="MFS_trans_sf"/>
</dbReference>
<sequence length="397" mass="39081">MSAGQISEQRARRARIGAAACFLLTGVISASWASRVPAIKDGLGLSDGQFAIALLGLEAGAVVGLQLGGLVVPRTGSRRALIGSLLAFSAALLGPAFAPSLLVLAASLFAFAALNSVVDVAMNAQGVAVQRFMGRPVLSGMHAMHSLGGVLGAGAGALAARLGAMPPPHFLACAMVAVVVGLAAWSLLLPSRIDAKEVQSDDGAANASGLRRWFSGWSVSIALLGALAFCFTLAEGAGLNWSAVYVADALGGTETLGAIGLGVFLGAVTIGRLVGDRLVSHLGPVGVFRAGAVMAGVGFGGALLIDAPVAGLVGLALLGAGIANALPLAIAAGGNTPGETPATAAARVSTLGYLGSFVGPVLVGGLASLSSLSVALGLPALFVLAAAFGARAVRRAR</sequence>
<evidence type="ECO:0000259" key="6">
    <source>
        <dbReference type="PROSITE" id="PS50850"/>
    </source>
</evidence>
<dbReference type="CDD" id="cd17393">
    <property type="entry name" value="MFS_MosC_like"/>
    <property type="match status" value="1"/>
</dbReference>
<dbReference type="GO" id="GO:0005886">
    <property type="term" value="C:plasma membrane"/>
    <property type="evidence" value="ECO:0007669"/>
    <property type="project" value="UniProtKB-SubCell"/>
</dbReference>
<feature type="transmembrane region" description="Helical" evidence="5">
    <location>
        <begin position="104"/>
        <end position="122"/>
    </location>
</feature>
<keyword evidence="4 5" id="KW-0472">Membrane</keyword>
<protein>
    <recommendedName>
        <fullName evidence="6">Major facilitator superfamily (MFS) profile domain-containing protein</fullName>
    </recommendedName>
</protein>
<feature type="transmembrane region" description="Helical" evidence="5">
    <location>
        <begin position="143"/>
        <end position="163"/>
    </location>
</feature>